<feature type="region of interest" description="Disordered" evidence="1">
    <location>
        <begin position="230"/>
        <end position="252"/>
    </location>
</feature>
<name>A0A1I2GXQ8_9ACTN</name>
<evidence type="ECO:0000259" key="2">
    <source>
        <dbReference type="Pfam" id="PF05076"/>
    </source>
</evidence>
<dbReference type="Proteomes" id="UP000199645">
    <property type="component" value="Unassembled WGS sequence"/>
</dbReference>
<reference evidence="3 4" key="1">
    <citation type="submission" date="2016-10" db="EMBL/GenBank/DDBJ databases">
        <authorList>
            <person name="de Groot N.N."/>
        </authorList>
    </citation>
    <scope>NUCLEOTIDE SEQUENCE [LARGE SCALE GENOMIC DNA]</scope>
    <source>
        <strain evidence="3 4">DSM 43019</strain>
    </source>
</reference>
<evidence type="ECO:0000313" key="3">
    <source>
        <dbReference type="EMBL" id="SFF22038.1"/>
    </source>
</evidence>
<evidence type="ECO:0000256" key="1">
    <source>
        <dbReference type="SAM" id="MobiDB-lite"/>
    </source>
</evidence>
<dbReference type="InterPro" id="IPR020941">
    <property type="entry name" value="SUFU-like_domain"/>
</dbReference>
<dbReference type="OrthoDB" id="4827574at2"/>
<dbReference type="RefSeq" id="WP_093616254.1">
    <property type="nucleotide sequence ID" value="NZ_BOMT01000044.1"/>
</dbReference>
<protein>
    <submittedName>
        <fullName evidence="3">Suppressor of fused protein (SUFU)</fullName>
    </submittedName>
</protein>
<feature type="domain" description="Suppressor of fused-like" evidence="2">
    <location>
        <begin position="56"/>
        <end position="224"/>
    </location>
</feature>
<proteinExistence type="predicted"/>
<dbReference type="STRING" id="35752.SAMN05421541_107270"/>
<dbReference type="AlphaFoldDB" id="A0A1I2GXQ8"/>
<accession>A0A1I2GXQ8</accession>
<feature type="compositionally biased region" description="Basic and acidic residues" evidence="1">
    <location>
        <begin position="239"/>
        <end position="252"/>
    </location>
</feature>
<sequence>MVEGDGVLRHRYVHDGFVAAQGMRREVADAIDRHIEQFFGPVEFVYHEFGSHLVGVHVYVIAPTEARPYRTLITSGMSELPMTVPAGVSPYAEVMLCLPADWPLDTVYPGDSAPDWPIAVLKQVARLPHEYGTWIGEWHSVPNGDPAETYADDVPFCGVVVAPMLRVPAAARVITAPDGIEINLLAVIPLHRDEVAAKIERGTDALIEILDRGGVTELLDPGRPSFAVVEQSLSQSIDESDRSELGEPAVDR</sequence>
<keyword evidence="4" id="KW-1185">Reference proteome</keyword>
<organism evidence="3 4">
    <name type="scientific">Actinoplanes philippinensis</name>
    <dbReference type="NCBI Taxonomy" id="35752"/>
    <lineage>
        <taxon>Bacteria</taxon>
        <taxon>Bacillati</taxon>
        <taxon>Actinomycetota</taxon>
        <taxon>Actinomycetes</taxon>
        <taxon>Micromonosporales</taxon>
        <taxon>Micromonosporaceae</taxon>
        <taxon>Actinoplanes</taxon>
    </lineage>
</organism>
<evidence type="ECO:0000313" key="4">
    <source>
        <dbReference type="Proteomes" id="UP000199645"/>
    </source>
</evidence>
<dbReference type="EMBL" id="FONV01000007">
    <property type="protein sequence ID" value="SFF22038.1"/>
    <property type="molecule type" value="Genomic_DNA"/>
</dbReference>
<dbReference type="Pfam" id="PF05076">
    <property type="entry name" value="SUFU"/>
    <property type="match status" value="1"/>
</dbReference>
<gene>
    <name evidence="3" type="ORF">SAMN05421541_107270</name>
</gene>